<name>A0AA40LJJ1_CNENI</name>
<dbReference type="GO" id="GO:0008270">
    <property type="term" value="F:zinc ion binding"/>
    <property type="evidence" value="ECO:0007669"/>
    <property type="project" value="UniProtKB-KW"/>
</dbReference>
<evidence type="ECO:0000256" key="4">
    <source>
        <dbReference type="ARBA" id="ARBA00022833"/>
    </source>
</evidence>
<evidence type="ECO:0000256" key="5">
    <source>
        <dbReference type="PROSITE-ProRule" id="PRU00042"/>
    </source>
</evidence>
<evidence type="ECO:0000259" key="7">
    <source>
        <dbReference type="PROSITE" id="PS50157"/>
    </source>
</evidence>
<keyword evidence="2" id="KW-0677">Repeat</keyword>
<feature type="domain" description="C2H2-type" evidence="7">
    <location>
        <begin position="73"/>
        <end position="100"/>
    </location>
</feature>
<evidence type="ECO:0000313" key="9">
    <source>
        <dbReference type="Proteomes" id="UP001177744"/>
    </source>
</evidence>
<dbReference type="Gene3D" id="3.30.160.60">
    <property type="entry name" value="Classic Zinc Finger"/>
    <property type="match status" value="1"/>
</dbReference>
<evidence type="ECO:0000256" key="3">
    <source>
        <dbReference type="ARBA" id="ARBA00022771"/>
    </source>
</evidence>
<keyword evidence="4" id="KW-0862">Zinc</keyword>
<accession>A0AA40LJJ1</accession>
<keyword evidence="9" id="KW-1185">Reference proteome</keyword>
<keyword evidence="3 5" id="KW-0863">Zinc-finger</keyword>
<dbReference type="AlphaFoldDB" id="A0AA40LJJ1"/>
<dbReference type="GO" id="GO:0000981">
    <property type="term" value="F:DNA-binding transcription factor activity, RNA polymerase II-specific"/>
    <property type="evidence" value="ECO:0007669"/>
    <property type="project" value="TreeGrafter"/>
</dbReference>
<reference evidence="8" key="1">
    <citation type="submission" date="2023-06" db="EMBL/GenBank/DDBJ databases">
        <title>Reference genome for the Northern bat (Eptesicus nilssonii), a most northern bat species.</title>
        <authorList>
            <person name="Laine V.N."/>
            <person name="Pulliainen A.T."/>
            <person name="Lilley T.M."/>
        </authorList>
    </citation>
    <scope>NUCLEOTIDE SEQUENCE</scope>
    <source>
        <strain evidence="8">BLF_Eptnil</strain>
        <tissue evidence="8">Kidney</tissue>
    </source>
</reference>
<feature type="region of interest" description="Disordered" evidence="6">
    <location>
        <begin position="46"/>
        <end position="75"/>
    </location>
</feature>
<evidence type="ECO:0000256" key="2">
    <source>
        <dbReference type="ARBA" id="ARBA00022737"/>
    </source>
</evidence>
<dbReference type="InterPro" id="IPR013087">
    <property type="entry name" value="Znf_C2H2_type"/>
</dbReference>
<proteinExistence type="predicted"/>
<gene>
    <name evidence="8" type="ORF">QTO34_005124</name>
</gene>
<dbReference type="PROSITE" id="PS50157">
    <property type="entry name" value="ZINC_FINGER_C2H2_2"/>
    <property type="match status" value="1"/>
</dbReference>
<comment type="caution">
    <text evidence="8">The sequence shown here is derived from an EMBL/GenBank/DDBJ whole genome shotgun (WGS) entry which is preliminary data.</text>
</comment>
<evidence type="ECO:0000256" key="1">
    <source>
        <dbReference type="ARBA" id="ARBA00022723"/>
    </source>
</evidence>
<dbReference type="PANTHER" id="PTHR23226:SF377">
    <property type="entry name" value="ZINC FINGER AND SCAN DOMAIN-CONTAINING PROTEIN 20"/>
    <property type="match status" value="1"/>
</dbReference>
<dbReference type="PANTHER" id="PTHR23226">
    <property type="entry name" value="ZINC FINGER AND SCAN DOMAIN-CONTAINING"/>
    <property type="match status" value="1"/>
</dbReference>
<organism evidence="8 9">
    <name type="scientific">Cnephaeus nilssonii</name>
    <name type="common">Northern bat</name>
    <name type="synonym">Eptesicus nilssonii</name>
    <dbReference type="NCBI Taxonomy" id="3371016"/>
    <lineage>
        <taxon>Eukaryota</taxon>
        <taxon>Metazoa</taxon>
        <taxon>Chordata</taxon>
        <taxon>Craniata</taxon>
        <taxon>Vertebrata</taxon>
        <taxon>Euteleostomi</taxon>
        <taxon>Mammalia</taxon>
        <taxon>Eutheria</taxon>
        <taxon>Laurasiatheria</taxon>
        <taxon>Chiroptera</taxon>
        <taxon>Yangochiroptera</taxon>
        <taxon>Vespertilionidae</taxon>
        <taxon>Cnephaeus</taxon>
    </lineage>
</organism>
<dbReference type="InterPro" id="IPR036236">
    <property type="entry name" value="Znf_C2H2_sf"/>
</dbReference>
<keyword evidence="1" id="KW-0479">Metal-binding</keyword>
<evidence type="ECO:0000256" key="6">
    <source>
        <dbReference type="SAM" id="MobiDB-lite"/>
    </source>
</evidence>
<dbReference type="Proteomes" id="UP001177744">
    <property type="component" value="Unassembled WGS sequence"/>
</dbReference>
<dbReference type="EMBL" id="JAULJE010000015">
    <property type="protein sequence ID" value="KAK1334124.1"/>
    <property type="molecule type" value="Genomic_DNA"/>
</dbReference>
<dbReference type="SUPFAM" id="SSF57667">
    <property type="entry name" value="beta-beta-alpha zinc fingers"/>
    <property type="match status" value="1"/>
</dbReference>
<sequence>MEISLKKLGSQCEVLSREKENFEEENHNLRRQSQTLAKKNRQLLKENVEKKRRRKRQSTNLRTHQKTHTRRSHTVTNCGKLLRESSALIRHHVIHTGGKPDECNKHKPLRFWVKRSEASNLSAFEFSQIPPAFCISVFSLLLPKELILNCLSKSFSDWKTVCVESLQNTRVEIPPGNQIIGTVDRETASICDQSFSHNREFLKK</sequence>
<evidence type="ECO:0000313" key="8">
    <source>
        <dbReference type="EMBL" id="KAK1334124.1"/>
    </source>
</evidence>
<protein>
    <recommendedName>
        <fullName evidence="7">C2H2-type domain-containing protein</fullName>
    </recommendedName>
</protein>
<feature type="compositionally biased region" description="Basic residues" evidence="6">
    <location>
        <begin position="50"/>
        <end position="73"/>
    </location>
</feature>
<dbReference type="GO" id="GO:0000978">
    <property type="term" value="F:RNA polymerase II cis-regulatory region sequence-specific DNA binding"/>
    <property type="evidence" value="ECO:0007669"/>
    <property type="project" value="TreeGrafter"/>
</dbReference>